<evidence type="ECO:0000256" key="6">
    <source>
        <dbReference type="ARBA" id="ARBA00023004"/>
    </source>
</evidence>
<dbReference type="VEuPathDB" id="VectorBase:ISCP_011121"/>
<dbReference type="PaxDb" id="6945-B7Q9B7"/>
<gene>
    <name evidence="12" type="ORF">IscW_ISCW010786</name>
</gene>
<dbReference type="PANTHER" id="PTHR24291">
    <property type="entry name" value="CYTOCHROME P450 FAMILY 4"/>
    <property type="match status" value="1"/>
</dbReference>
<dbReference type="GO" id="GO:0016712">
    <property type="term" value="F:oxidoreductase activity, acting on paired donors, with incorporation or reduction of molecular oxygen, reduced flavin or flavoprotein as one donor, and incorporation of one atom of oxygen"/>
    <property type="evidence" value="ECO:0007669"/>
    <property type="project" value="UniProtKB-EC"/>
</dbReference>
<dbReference type="EMBL" id="ABJB010183674">
    <property type="status" value="NOT_ANNOTATED_CDS"/>
    <property type="molecule type" value="Genomic_DNA"/>
</dbReference>
<evidence type="ECO:0000256" key="5">
    <source>
        <dbReference type="ARBA" id="ARBA00022824"/>
    </source>
</evidence>
<evidence type="ECO:0000313" key="12">
    <source>
        <dbReference type="EMBL" id="EEC15439.1"/>
    </source>
</evidence>
<dbReference type="VEuPathDB" id="VectorBase:ISCI010786"/>
<dbReference type="EC" id="1.14.14.1" evidence="12"/>
<keyword evidence="5" id="KW-0256">Endoplasmic reticulum</keyword>
<evidence type="ECO:0000313" key="14">
    <source>
        <dbReference type="Proteomes" id="UP000001555"/>
    </source>
</evidence>
<keyword evidence="8" id="KW-0472">Membrane</keyword>
<dbReference type="EMBL" id="ABJB010083846">
    <property type="status" value="NOT_ANNOTATED_CDS"/>
    <property type="molecule type" value="Genomic_DNA"/>
</dbReference>
<dbReference type="EMBL" id="ABJB010477163">
    <property type="status" value="NOT_ANNOTATED_CDS"/>
    <property type="molecule type" value="Genomic_DNA"/>
</dbReference>
<name>B7Q9B7_IXOSC</name>
<protein>
    <submittedName>
        <fullName evidence="12 13">Cytochrome P450, putative</fullName>
        <ecNumber evidence="12">1.14.14.1</ecNumber>
    </submittedName>
</protein>
<evidence type="ECO:0000256" key="8">
    <source>
        <dbReference type="ARBA" id="ARBA00023136"/>
    </source>
</evidence>
<dbReference type="PANTHER" id="PTHR24291:SF189">
    <property type="entry name" value="CYTOCHROME P450 4C3-RELATED"/>
    <property type="match status" value="1"/>
</dbReference>
<comment type="cofactor">
    <cofactor evidence="1 9">
        <name>heme</name>
        <dbReference type="ChEBI" id="CHEBI:30413"/>
    </cofactor>
</comment>
<keyword evidence="7 10" id="KW-0503">Monooxygenase</keyword>
<dbReference type="EMBL" id="ABJB010977762">
    <property type="status" value="NOT_ANNOTATED_CDS"/>
    <property type="molecule type" value="Genomic_DNA"/>
</dbReference>
<dbReference type="InterPro" id="IPR036396">
    <property type="entry name" value="Cyt_P450_sf"/>
</dbReference>
<reference evidence="12 14" key="1">
    <citation type="submission" date="2008-03" db="EMBL/GenBank/DDBJ databases">
        <title>Annotation of Ixodes scapularis.</title>
        <authorList>
            <consortium name="Ixodes scapularis Genome Project Consortium"/>
            <person name="Caler E."/>
            <person name="Hannick L.I."/>
            <person name="Bidwell S."/>
            <person name="Joardar V."/>
            <person name="Thiagarajan M."/>
            <person name="Amedeo P."/>
            <person name="Galinsky K.J."/>
            <person name="Schobel S."/>
            <person name="Inman J."/>
            <person name="Hostetler J."/>
            <person name="Miller J."/>
            <person name="Hammond M."/>
            <person name="Megy K."/>
            <person name="Lawson D."/>
            <person name="Kodira C."/>
            <person name="Sutton G."/>
            <person name="Meyer J."/>
            <person name="Hill C.A."/>
            <person name="Birren B."/>
            <person name="Nene V."/>
            <person name="Collins F."/>
            <person name="Alarcon-Chaidez F."/>
            <person name="Wikel S."/>
            <person name="Strausberg R."/>
        </authorList>
    </citation>
    <scope>NUCLEOTIDE SEQUENCE [LARGE SCALE GENOMIC DNA]</scope>
    <source>
        <strain evidence="14">Wikel</strain>
        <strain evidence="12">Wikel colony</strain>
    </source>
</reference>
<keyword evidence="6 9" id="KW-0408">Iron</keyword>
<dbReference type="GO" id="GO:0005506">
    <property type="term" value="F:iron ion binding"/>
    <property type="evidence" value="ECO:0007669"/>
    <property type="project" value="InterPro"/>
</dbReference>
<reference evidence="13" key="2">
    <citation type="submission" date="2020-05" db="UniProtKB">
        <authorList>
            <consortium name="EnsemblMetazoa"/>
        </authorList>
    </citation>
    <scope>IDENTIFICATION</scope>
    <source>
        <strain evidence="13">wikel</strain>
    </source>
</reference>
<comment type="similarity">
    <text evidence="3 10">Belongs to the cytochrome P450 family.</text>
</comment>
<proteinExistence type="inferred from homology"/>
<keyword evidence="14" id="KW-1185">Reference proteome</keyword>
<dbReference type="InterPro" id="IPR050196">
    <property type="entry name" value="Cytochrome_P450_Monoox"/>
</dbReference>
<dbReference type="SUPFAM" id="SSF48264">
    <property type="entry name" value="Cytochrome P450"/>
    <property type="match status" value="1"/>
</dbReference>
<dbReference type="AlphaFoldDB" id="B7Q9B7"/>
<dbReference type="EMBL" id="ABJB010465776">
    <property type="status" value="NOT_ANNOTATED_CDS"/>
    <property type="molecule type" value="Genomic_DNA"/>
</dbReference>
<keyword evidence="10 12" id="KW-0560">Oxidoreductase</keyword>
<dbReference type="HOGENOM" id="CLU_001570_5_1_1"/>
<comment type="subcellular location">
    <subcellularLocation>
        <location evidence="2">Endoplasmic reticulum membrane</location>
    </subcellularLocation>
</comment>
<dbReference type="InterPro" id="IPR002401">
    <property type="entry name" value="Cyt_P450_E_grp-I"/>
</dbReference>
<dbReference type="InParanoid" id="B7Q9B7"/>
<dbReference type="GO" id="GO:0020037">
    <property type="term" value="F:heme binding"/>
    <property type="evidence" value="ECO:0007669"/>
    <property type="project" value="InterPro"/>
</dbReference>
<evidence type="ECO:0000313" key="13">
    <source>
        <dbReference type="EnsemblMetazoa" id="ISCW010786-PA"/>
    </source>
</evidence>
<evidence type="ECO:0000256" key="9">
    <source>
        <dbReference type="PIRSR" id="PIRSR602401-1"/>
    </source>
</evidence>
<dbReference type="InterPro" id="IPR001128">
    <property type="entry name" value="Cyt_P450"/>
</dbReference>
<keyword evidence="9 10" id="KW-0479">Metal-binding</keyword>
<dbReference type="Pfam" id="PF00067">
    <property type="entry name" value="p450"/>
    <property type="match status" value="1"/>
</dbReference>
<evidence type="ECO:0000256" key="2">
    <source>
        <dbReference type="ARBA" id="ARBA00004586"/>
    </source>
</evidence>
<dbReference type="PRINTS" id="PR00385">
    <property type="entry name" value="P450"/>
</dbReference>
<evidence type="ECO:0000256" key="4">
    <source>
        <dbReference type="ARBA" id="ARBA00022617"/>
    </source>
</evidence>
<evidence type="ECO:0000256" key="3">
    <source>
        <dbReference type="ARBA" id="ARBA00010617"/>
    </source>
</evidence>
<dbReference type="EnsemblMetazoa" id="ISCW010786-RA">
    <property type="protein sequence ID" value="ISCW010786-PA"/>
    <property type="gene ID" value="ISCW010786"/>
</dbReference>
<dbReference type="PROSITE" id="PS00086">
    <property type="entry name" value="CYTOCHROME_P450"/>
    <property type="match status" value="1"/>
</dbReference>
<evidence type="ECO:0000256" key="1">
    <source>
        <dbReference type="ARBA" id="ARBA00001971"/>
    </source>
</evidence>
<dbReference type="VEuPathDB" id="VectorBase:ISCW010786"/>
<dbReference type="PRINTS" id="PR00463">
    <property type="entry name" value="EP450I"/>
</dbReference>
<dbReference type="EMBL" id="DS888049">
    <property type="protein sequence ID" value="EEC15439.1"/>
    <property type="molecule type" value="Genomic_DNA"/>
</dbReference>
<dbReference type="InterPro" id="IPR017972">
    <property type="entry name" value="Cyt_P450_CS"/>
</dbReference>
<organism>
    <name type="scientific">Ixodes scapularis</name>
    <name type="common">Black-legged tick</name>
    <name type="synonym">Deer tick</name>
    <dbReference type="NCBI Taxonomy" id="6945"/>
    <lineage>
        <taxon>Eukaryota</taxon>
        <taxon>Metazoa</taxon>
        <taxon>Ecdysozoa</taxon>
        <taxon>Arthropoda</taxon>
        <taxon>Chelicerata</taxon>
        <taxon>Arachnida</taxon>
        <taxon>Acari</taxon>
        <taxon>Parasitiformes</taxon>
        <taxon>Ixodida</taxon>
        <taxon>Ixodoidea</taxon>
        <taxon>Ixodidae</taxon>
        <taxon>Ixodinae</taxon>
        <taxon>Ixodes</taxon>
    </lineage>
</organism>
<dbReference type="GO" id="GO:0005789">
    <property type="term" value="C:endoplasmic reticulum membrane"/>
    <property type="evidence" value="ECO:0007669"/>
    <property type="project" value="UniProtKB-SubCell"/>
</dbReference>
<dbReference type="Proteomes" id="UP000001555">
    <property type="component" value="Unassembled WGS sequence"/>
</dbReference>
<dbReference type="Gene3D" id="1.10.630.10">
    <property type="entry name" value="Cytochrome P450"/>
    <property type="match status" value="1"/>
</dbReference>
<feature type="region of interest" description="Disordered" evidence="11">
    <location>
        <begin position="68"/>
        <end position="93"/>
    </location>
</feature>
<evidence type="ECO:0000256" key="10">
    <source>
        <dbReference type="RuleBase" id="RU000461"/>
    </source>
</evidence>
<keyword evidence="4 9" id="KW-0349">Heme</keyword>
<dbReference type="OrthoDB" id="1470350at2759"/>
<evidence type="ECO:0000256" key="7">
    <source>
        <dbReference type="ARBA" id="ARBA00023033"/>
    </source>
</evidence>
<accession>B7Q9B7</accession>
<evidence type="ECO:0000256" key="11">
    <source>
        <dbReference type="SAM" id="MobiDB-lite"/>
    </source>
</evidence>
<feature type="binding site" description="axial binding residue" evidence="9">
    <location>
        <position position="268"/>
    </location>
    <ligand>
        <name>heme</name>
        <dbReference type="ChEBI" id="CHEBI:30413"/>
    </ligand>
    <ligandPart>
        <name>Fe</name>
        <dbReference type="ChEBI" id="CHEBI:18248"/>
    </ligandPart>
</feature>
<sequence length="329" mass="38498">MGEKLGLQDDKNLNFMSSFNRVMFLVSVRFFRPWFWNQKIYDSSSEGKLYNRDLEEMMEFIHSIIQRRSQASQSEKSLPKYSPDDQHDDETDCSENKNTLMNLLLKKHREDHRYTLDDVRRDIDTIIAAGNDTLTTSTCWTLNLLAHNRDAQRKVHAELDEIFGGNLDGEITADDLRKMKYLECCLKESLRLYPAFPLIGRVLDEDLILGGYKVPEGVMCFISLYSLHRNPKYFKDPESFIPERFMSEEIKARHPFSYIPFSGGSKNCIGQKFAMMEMKLILAKVLRKYQVECKIPMDQLNVAYEVIVKDKGGNKVWFRRRPELCLTLQ</sequence>